<reference evidence="1" key="2">
    <citation type="journal article" date="2020" name="Nat. Commun.">
        <title>Large-scale genome sequencing of mycorrhizal fungi provides insights into the early evolution of symbiotic traits.</title>
        <authorList>
            <person name="Miyauchi S."/>
            <person name="Kiss E."/>
            <person name="Kuo A."/>
            <person name="Drula E."/>
            <person name="Kohler A."/>
            <person name="Sanchez-Garcia M."/>
            <person name="Morin E."/>
            <person name="Andreopoulos B."/>
            <person name="Barry K.W."/>
            <person name="Bonito G."/>
            <person name="Buee M."/>
            <person name="Carver A."/>
            <person name="Chen C."/>
            <person name="Cichocki N."/>
            <person name="Clum A."/>
            <person name="Culley D."/>
            <person name="Crous P.W."/>
            <person name="Fauchery L."/>
            <person name="Girlanda M."/>
            <person name="Hayes R.D."/>
            <person name="Keri Z."/>
            <person name="LaButti K."/>
            <person name="Lipzen A."/>
            <person name="Lombard V."/>
            <person name="Magnuson J."/>
            <person name="Maillard F."/>
            <person name="Murat C."/>
            <person name="Nolan M."/>
            <person name="Ohm R.A."/>
            <person name="Pangilinan J."/>
            <person name="Pereira M.F."/>
            <person name="Perotto S."/>
            <person name="Peter M."/>
            <person name="Pfister S."/>
            <person name="Riley R."/>
            <person name="Sitrit Y."/>
            <person name="Stielow J.B."/>
            <person name="Szollosi G."/>
            <person name="Zifcakova L."/>
            <person name="Stursova M."/>
            <person name="Spatafora J.W."/>
            <person name="Tedersoo L."/>
            <person name="Vaario L.M."/>
            <person name="Yamada A."/>
            <person name="Yan M."/>
            <person name="Wang P."/>
            <person name="Xu J."/>
            <person name="Bruns T."/>
            <person name="Baldrian P."/>
            <person name="Vilgalys R."/>
            <person name="Dunand C."/>
            <person name="Henrissat B."/>
            <person name="Grigoriev I.V."/>
            <person name="Hibbett D."/>
            <person name="Nagy L.G."/>
            <person name="Martin F.M."/>
        </authorList>
    </citation>
    <scope>NUCLEOTIDE SEQUENCE</scope>
    <source>
        <strain evidence="1">P2</strain>
    </source>
</reference>
<evidence type="ECO:0000313" key="1">
    <source>
        <dbReference type="EMBL" id="KAF9648829.1"/>
    </source>
</evidence>
<organism evidence="1 2">
    <name type="scientific">Thelephora ganbajun</name>
    <name type="common">Ganba fungus</name>
    <dbReference type="NCBI Taxonomy" id="370292"/>
    <lineage>
        <taxon>Eukaryota</taxon>
        <taxon>Fungi</taxon>
        <taxon>Dikarya</taxon>
        <taxon>Basidiomycota</taxon>
        <taxon>Agaricomycotina</taxon>
        <taxon>Agaricomycetes</taxon>
        <taxon>Thelephorales</taxon>
        <taxon>Thelephoraceae</taxon>
        <taxon>Thelephora</taxon>
    </lineage>
</organism>
<keyword evidence="2" id="KW-1185">Reference proteome</keyword>
<dbReference type="EMBL" id="MU118007">
    <property type="protein sequence ID" value="KAF9648829.1"/>
    <property type="molecule type" value="Genomic_DNA"/>
</dbReference>
<sequence>MSTRVAQQSVGEDAPRTHPLKSKLSSGLLRKLTTKLKPPVLHPRSANPTIASPPTSPIQPSTRRPVIPAASTDVAAVKRRQAALQQCGLVPLPSKDLSQLEEELDRELSHVVVLPNDQPEQGELTTAEKIRREWQAKNETQPEKQGGLDPKVGTPKSKRPLTRCSVPRVQSRSTRFRGLSRSLLFQRRTQLLPKQKRHCPQLLPQKLLTLPASPFPIRLCPHP</sequence>
<dbReference type="Proteomes" id="UP000886501">
    <property type="component" value="Unassembled WGS sequence"/>
</dbReference>
<protein>
    <submittedName>
        <fullName evidence="1">Uncharacterized protein</fullName>
    </submittedName>
</protein>
<name>A0ACB6ZGX7_THEGA</name>
<gene>
    <name evidence="1" type="ORF">BDM02DRAFT_2059996</name>
</gene>
<proteinExistence type="predicted"/>
<comment type="caution">
    <text evidence="1">The sequence shown here is derived from an EMBL/GenBank/DDBJ whole genome shotgun (WGS) entry which is preliminary data.</text>
</comment>
<evidence type="ECO:0000313" key="2">
    <source>
        <dbReference type="Proteomes" id="UP000886501"/>
    </source>
</evidence>
<reference evidence="1" key="1">
    <citation type="submission" date="2019-10" db="EMBL/GenBank/DDBJ databases">
        <authorList>
            <consortium name="DOE Joint Genome Institute"/>
            <person name="Kuo A."/>
            <person name="Miyauchi S."/>
            <person name="Kiss E."/>
            <person name="Drula E."/>
            <person name="Kohler A."/>
            <person name="Sanchez-Garcia M."/>
            <person name="Andreopoulos B."/>
            <person name="Barry K.W."/>
            <person name="Bonito G."/>
            <person name="Buee M."/>
            <person name="Carver A."/>
            <person name="Chen C."/>
            <person name="Cichocki N."/>
            <person name="Clum A."/>
            <person name="Culley D."/>
            <person name="Crous P.W."/>
            <person name="Fauchery L."/>
            <person name="Girlanda M."/>
            <person name="Hayes R."/>
            <person name="Keri Z."/>
            <person name="Labutti K."/>
            <person name="Lipzen A."/>
            <person name="Lombard V."/>
            <person name="Magnuson J."/>
            <person name="Maillard F."/>
            <person name="Morin E."/>
            <person name="Murat C."/>
            <person name="Nolan M."/>
            <person name="Ohm R."/>
            <person name="Pangilinan J."/>
            <person name="Pereira M."/>
            <person name="Perotto S."/>
            <person name="Peter M."/>
            <person name="Riley R."/>
            <person name="Sitrit Y."/>
            <person name="Stielow B."/>
            <person name="Szollosi G."/>
            <person name="Zifcakova L."/>
            <person name="Stursova M."/>
            <person name="Spatafora J.W."/>
            <person name="Tedersoo L."/>
            <person name="Vaario L.-M."/>
            <person name="Yamada A."/>
            <person name="Yan M."/>
            <person name="Wang P."/>
            <person name="Xu J."/>
            <person name="Bruns T."/>
            <person name="Baldrian P."/>
            <person name="Vilgalys R."/>
            <person name="Henrissat B."/>
            <person name="Grigoriev I.V."/>
            <person name="Hibbett D."/>
            <person name="Nagy L.G."/>
            <person name="Martin F.M."/>
        </authorList>
    </citation>
    <scope>NUCLEOTIDE SEQUENCE</scope>
    <source>
        <strain evidence="1">P2</strain>
    </source>
</reference>
<accession>A0ACB6ZGX7</accession>